<dbReference type="PhylomeDB" id="B4J1X5"/>
<dbReference type="STRING" id="7222.B4J1X5"/>
<evidence type="ECO:0000256" key="1">
    <source>
        <dbReference type="ARBA" id="ARBA00004481"/>
    </source>
</evidence>
<evidence type="ECO:0000256" key="5">
    <source>
        <dbReference type="ARBA" id="ARBA00022490"/>
    </source>
</evidence>
<name>B4J1X5_DROGR</name>
<dbReference type="InParanoid" id="B4J1X5"/>
<dbReference type="OrthoDB" id="391137at2759"/>
<dbReference type="FunCoup" id="B4J1X5">
    <property type="interactions" value="2055"/>
</dbReference>
<evidence type="ECO:0000259" key="11">
    <source>
        <dbReference type="Pfam" id="PF18097"/>
    </source>
</evidence>
<feature type="compositionally biased region" description="Acidic residues" evidence="9">
    <location>
        <begin position="201"/>
        <end position="213"/>
    </location>
</feature>
<protein>
    <submittedName>
        <fullName evidence="12">GH15517</fullName>
    </submittedName>
</protein>
<comment type="subcellular location">
    <subcellularLocation>
        <location evidence="2">Cytoplasm</location>
    </subcellularLocation>
    <subcellularLocation>
        <location evidence="1">Endosome membrane</location>
        <topology evidence="1">Peripheral membrane protein</topology>
    </subcellularLocation>
</comment>
<dbReference type="SMR" id="B4J1X5"/>
<dbReference type="InterPro" id="IPR041212">
    <property type="entry name" value="Vta1_C"/>
</dbReference>
<dbReference type="Gene3D" id="1.25.40.270">
    <property type="entry name" value="Vacuolar protein sorting-associated protein vta1"/>
    <property type="match status" value="1"/>
</dbReference>
<dbReference type="InterPro" id="IPR023175">
    <property type="entry name" value="Vta1/CALS_N_sf"/>
</dbReference>
<dbReference type="InterPro" id="IPR039431">
    <property type="entry name" value="Vta1/CALS_N"/>
</dbReference>
<feature type="compositionally biased region" description="Low complexity" evidence="9">
    <location>
        <begin position="222"/>
        <end position="231"/>
    </location>
</feature>
<dbReference type="GO" id="GO:0010008">
    <property type="term" value="C:endosome membrane"/>
    <property type="evidence" value="ECO:0007669"/>
    <property type="project" value="UniProtKB-SubCell"/>
</dbReference>
<keyword evidence="7" id="KW-0653">Protein transport</keyword>
<dbReference type="EMBL" id="CH916366">
    <property type="protein sequence ID" value="EDV95900.1"/>
    <property type="molecule type" value="Genomic_DNA"/>
</dbReference>
<dbReference type="Pfam" id="PF04652">
    <property type="entry name" value="Vta1"/>
    <property type="match status" value="1"/>
</dbReference>
<evidence type="ECO:0000256" key="3">
    <source>
        <dbReference type="ARBA" id="ARBA00007895"/>
    </source>
</evidence>
<dbReference type="HOGENOM" id="CLU_030378_1_0_1"/>
<gene>
    <name evidence="12" type="primary">Dgri\GH15517</name>
    <name evidence="12" type="ORF">Dgri_GH15517</name>
</gene>
<organism evidence="13">
    <name type="scientific">Drosophila grimshawi</name>
    <name type="common">Hawaiian fruit fly</name>
    <name type="synonym">Idiomyia grimshawi</name>
    <dbReference type="NCBI Taxonomy" id="7222"/>
    <lineage>
        <taxon>Eukaryota</taxon>
        <taxon>Metazoa</taxon>
        <taxon>Ecdysozoa</taxon>
        <taxon>Arthropoda</taxon>
        <taxon>Hexapoda</taxon>
        <taxon>Insecta</taxon>
        <taxon>Pterygota</taxon>
        <taxon>Neoptera</taxon>
        <taxon>Endopterygota</taxon>
        <taxon>Diptera</taxon>
        <taxon>Brachycera</taxon>
        <taxon>Muscomorpha</taxon>
        <taxon>Ephydroidea</taxon>
        <taxon>Drosophilidae</taxon>
        <taxon>Drosophila</taxon>
        <taxon>Hawaiian Drosophila</taxon>
    </lineage>
</organism>
<dbReference type="GO" id="GO:0015031">
    <property type="term" value="P:protein transport"/>
    <property type="evidence" value="ECO:0007669"/>
    <property type="project" value="UniProtKB-KW"/>
</dbReference>
<keyword evidence="8" id="KW-0472">Membrane</keyword>
<dbReference type="KEGG" id="dgr:6557824"/>
<dbReference type="Gene3D" id="1.20.5.420">
    <property type="entry name" value="Immunoglobulin FC, subunit C"/>
    <property type="match status" value="1"/>
</dbReference>
<dbReference type="Pfam" id="PF18097">
    <property type="entry name" value="Vta1_C"/>
    <property type="match status" value="1"/>
</dbReference>
<dbReference type="InterPro" id="IPR044538">
    <property type="entry name" value="Vta1-like"/>
</dbReference>
<evidence type="ECO:0000256" key="8">
    <source>
        <dbReference type="ARBA" id="ARBA00023136"/>
    </source>
</evidence>
<dbReference type="GO" id="GO:0005771">
    <property type="term" value="C:multivesicular body"/>
    <property type="evidence" value="ECO:0007669"/>
    <property type="project" value="TreeGrafter"/>
</dbReference>
<reference evidence="12 13" key="1">
    <citation type="journal article" date="2007" name="Nature">
        <title>Evolution of genes and genomes on the Drosophila phylogeny.</title>
        <authorList>
            <consortium name="Drosophila 12 Genomes Consortium"/>
            <person name="Clark A.G."/>
            <person name="Eisen M.B."/>
            <person name="Smith D.R."/>
            <person name="Bergman C.M."/>
            <person name="Oliver B."/>
            <person name="Markow T.A."/>
            <person name="Kaufman T.C."/>
            <person name="Kellis M."/>
            <person name="Gelbart W."/>
            <person name="Iyer V.N."/>
            <person name="Pollard D.A."/>
            <person name="Sackton T.B."/>
            <person name="Larracuente A.M."/>
            <person name="Singh N.D."/>
            <person name="Abad J.P."/>
            <person name="Abt D.N."/>
            <person name="Adryan B."/>
            <person name="Aguade M."/>
            <person name="Akashi H."/>
            <person name="Anderson W.W."/>
            <person name="Aquadro C.F."/>
            <person name="Ardell D.H."/>
            <person name="Arguello R."/>
            <person name="Artieri C.G."/>
            <person name="Barbash D.A."/>
            <person name="Barker D."/>
            <person name="Barsanti P."/>
            <person name="Batterham P."/>
            <person name="Batzoglou S."/>
            <person name="Begun D."/>
            <person name="Bhutkar A."/>
            <person name="Blanco E."/>
            <person name="Bosak S.A."/>
            <person name="Bradley R.K."/>
            <person name="Brand A.D."/>
            <person name="Brent M.R."/>
            <person name="Brooks A.N."/>
            <person name="Brown R.H."/>
            <person name="Butlin R.K."/>
            <person name="Caggese C."/>
            <person name="Calvi B.R."/>
            <person name="Bernardo de Carvalho A."/>
            <person name="Caspi A."/>
            <person name="Castrezana S."/>
            <person name="Celniker S.E."/>
            <person name="Chang J.L."/>
            <person name="Chapple C."/>
            <person name="Chatterji S."/>
            <person name="Chinwalla A."/>
            <person name="Civetta A."/>
            <person name="Clifton S.W."/>
            <person name="Comeron J.M."/>
            <person name="Costello J.C."/>
            <person name="Coyne J.A."/>
            <person name="Daub J."/>
            <person name="David R.G."/>
            <person name="Delcher A.L."/>
            <person name="Delehaunty K."/>
            <person name="Do C.B."/>
            <person name="Ebling H."/>
            <person name="Edwards K."/>
            <person name="Eickbush T."/>
            <person name="Evans J.D."/>
            <person name="Filipski A."/>
            <person name="Findeiss S."/>
            <person name="Freyhult E."/>
            <person name="Fulton L."/>
            <person name="Fulton R."/>
            <person name="Garcia A.C."/>
            <person name="Gardiner A."/>
            <person name="Garfield D.A."/>
            <person name="Garvin B.E."/>
            <person name="Gibson G."/>
            <person name="Gilbert D."/>
            <person name="Gnerre S."/>
            <person name="Godfrey J."/>
            <person name="Good R."/>
            <person name="Gotea V."/>
            <person name="Gravely B."/>
            <person name="Greenberg A.J."/>
            <person name="Griffiths-Jones S."/>
            <person name="Gross S."/>
            <person name="Guigo R."/>
            <person name="Gustafson E.A."/>
            <person name="Haerty W."/>
            <person name="Hahn M.W."/>
            <person name="Halligan D.L."/>
            <person name="Halpern A.L."/>
            <person name="Halter G.M."/>
            <person name="Han M.V."/>
            <person name="Heger A."/>
            <person name="Hillier L."/>
            <person name="Hinrichs A.S."/>
            <person name="Holmes I."/>
            <person name="Hoskins R.A."/>
            <person name="Hubisz M.J."/>
            <person name="Hultmark D."/>
            <person name="Huntley M.A."/>
            <person name="Jaffe D.B."/>
            <person name="Jagadeeshan S."/>
            <person name="Jeck W.R."/>
            <person name="Johnson J."/>
            <person name="Jones C.D."/>
            <person name="Jordan W.C."/>
            <person name="Karpen G.H."/>
            <person name="Kataoka E."/>
            <person name="Keightley P.D."/>
            <person name="Kheradpour P."/>
            <person name="Kirkness E.F."/>
            <person name="Koerich L.B."/>
            <person name="Kristiansen K."/>
            <person name="Kudrna D."/>
            <person name="Kulathinal R.J."/>
            <person name="Kumar S."/>
            <person name="Kwok R."/>
            <person name="Lander E."/>
            <person name="Langley C.H."/>
            <person name="Lapoint R."/>
            <person name="Lazzaro B.P."/>
            <person name="Lee S.J."/>
            <person name="Levesque L."/>
            <person name="Li R."/>
            <person name="Lin C.F."/>
            <person name="Lin M.F."/>
            <person name="Lindblad-Toh K."/>
            <person name="Llopart A."/>
            <person name="Long M."/>
            <person name="Low L."/>
            <person name="Lozovsky E."/>
            <person name="Lu J."/>
            <person name="Luo M."/>
            <person name="Machado C.A."/>
            <person name="Makalowski W."/>
            <person name="Marzo M."/>
            <person name="Matsuda M."/>
            <person name="Matzkin L."/>
            <person name="McAllister B."/>
            <person name="McBride C.S."/>
            <person name="McKernan B."/>
            <person name="McKernan K."/>
            <person name="Mendez-Lago M."/>
            <person name="Minx P."/>
            <person name="Mollenhauer M.U."/>
            <person name="Montooth K."/>
            <person name="Mount S.M."/>
            <person name="Mu X."/>
            <person name="Myers E."/>
            <person name="Negre B."/>
            <person name="Newfeld S."/>
            <person name="Nielsen R."/>
            <person name="Noor M.A."/>
            <person name="O'Grady P."/>
            <person name="Pachter L."/>
            <person name="Papaceit M."/>
            <person name="Parisi M.J."/>
            <person name="Parisi M."/>
            <person name="Parts L."/>
            <person name="Pedersen J.S."/>
            <person name="Pesole G."/>
            <person name="Phillippy A.M."/>
            <person name="Ponting C.P."/>
            <person name="Pop M."/>
            <person name="Porcelli D."/>
            <person name="Powell J.R."/>
            <person name="Prohaska S."/>
            <person name="Pruitt K."/>
            <person name="Puig M."/>
            <person name="Quesneville H."/>
            <person name="Ram K.R."/>
            <person name="Rand D."/>
            <person name="Rasmussen M.D."/>
            <person name="Reed L.K."/>
            <person name="Reenan R."/>
            <person name="Reily A."/>
            <person name="Remington K.A."/>
            <person name="Rieger T.T."/>
            <person name="Ritchie M.G."/>
            <person name="Robin C."/>
            <person name="Rogers Y.H."/>
            <person name="Rohde C."/>
            <person name="Rozas J."/>
            <person name="Rubenfield M.J."/>
            <person name="Ruiz A."/>
            <person name="Russo S."/>
            <person name="Salzberg S.L."/>
            <person name="Sanchez-Gracia A."/>
            <person name="Saranga D.J."/>
            <person name="Sato H."/>
            <person name="Schaeffer S.W."/>
            <person name="Schatz M.C."/>
            <person name="Schlenke T."/>
            <person name="Schwartz R."/>
            <person name="Segarra C."/>
            <person name="Singh R.S."/>
            <person name="Sirot L."/>
            <person name="Sirota M."/>
            <person name="Sisneros N.B."/>
            <person name="Smith C.D."/>
            <person name="Smith T.F."/>
            <person name="Spieth J."/>
            <person name="Stage D.E."/>
            <person name="Stark A."/>
            <person name="Stephan W."/>
            <person name="Strausberg R.L."/>
            <person name="Strempel S."/>
            <person name="Sturgill D."/>
            <person name="Sutton G."/>
            <person name="Sutton G.G."/>
            <person name="Tao W."/>
            <person name="Teichmann S."/>
            <person name="Tobari Y.N."/>
            <person name="Tomimura Y."/>
            <person name="Tsolas J.M."/>
            <person name="Valente V.L."/>
            <person name="Venter E."/>
            <person name="Venter J.C."/>
            <person name="Vicario S."/>
            <person name="Vieira F.G."/>
            <person name="Vilella A.J."/>
            <person name="Villasante A."/>
            <person name="Walenz B."/>
            <person name="Wang J."/>
            <person name="Wasserman M."/>
            <person name="Watts T."/>
            <person name="Wilson D."/>
            <person name="Wilson R.K."/>
            <person name="Wing R.A."/>
            <person name="Wolfner M.F."/>
            <person name="Wong A."/>
            <person name="Wong G.K."/>
            <person name="Wu C.I."/>
            <person name="Wu G."/>
            <person name="Yamamoto D."/>
            <person name="Yang H.P."/>
            <person name="Yang S.P."/>
            <person name="Yorke J.A."/>
            <person name="Yoshida K."/>
            <person name="Zdobnov E."/>
            <person name="Zhang P."/>
            <person name="Zhang Y."/>
            <person name="Zimin A.V."/>
            <person name="Baldwin J."/>
            <person name="Abdouelleil A."/>
            <person name="Abdulkadir J."/>
            <person name="Abebe A."/>
            <person name="Abera B."/>
            <person name="Abreu J."/>
            <person name="Acer S.C."/>
            <person name="Aftuck L."/>
            <person name="Alexander A."/>
            <person name="An P."/>
            <person name="Anderson E."/>
            <person name="Anderson S."/>
            <person name="Arachi H."/>
            <person name="Azer M."/>
            <person name="Bachantsang P."/>
            <person name="Barry A."/>
            <person name="Bayul T."/>
            <person name="Berlin A."/>
            <person name="Bessette D."/>
            <person name="Bloom T."/>
            <person name="Blye J."/>
            <person name="Boguslavskiy L."/>
            <person name="Bonnet C."/>
            <person name="Boukhgalter B."/>
            <person name="Bourzgui I."/>
            <person name="Brown A."/>
            <person name="Cahill P."/>
            <person name="Channer S."/>
            <person name="Cheshatsang Y."/>
            <person name="Chuda L."/>
            <person name="Citroen M."/>
            <person name="Collymore A."/>
            <person name="Cooke P."/>
            <person name="Costello M."/>
            <person name="D'Aco K."/>
            <person name="Daza R."/>
            <person name="De Haan G."/>
            <person name="DeGray S."/>
            <person name="DeMaso C."/>
            <person name="Dhargay N."/>
            <person name="Dooley K."/>
            <person name="Dooley E."/>
            <person name="Doricent M."/>
            <person name="Dorje P."/>
            <person name="Dorjee K."/>
            <person name="Dupes A."/>
            <person name="Elong R."/>
            <person name="Falk J."/>
            <person name="Farina A."/>
            <person name="Faro S."/>
            <person name="Ferguson D."/>
            <person name="Fisher S."/>
            <person name="Foley C.D."/>
            <person name="Franke A."/>
            <person name="Friedrich D."/>
            <person name="Gadbois L."/>
            <person name="Gearin G."/>
            <person name="Gearin C.R."/>
            <person name="Giannoukos G."/>
            <person name="Goode T."/>
            <person name="Graham J."/>
            <person name="Grandbois E."/>
            <person name="Grewal S."/>
            <person name="Gyaltsen K."/>
            <person name="Hafez N."/>
            <person name="Hagos B."/>
            <person name="Hall J."/>
            <person name="Henson C."/>
            <person name="Hollinger A."/>
            <person name="Honan T."/>
            <person name="Huard M.D."/>
            <person name="Hughes L."/>
            <person name="Hurhula B."/>
            <person name="Husby M.E."/>
            <person name="Kamat A."/>
            <person name="Kanga B."/>
            <person name="Kashin S."/>
            <person name="Khazanovich D."/>
            <person name="Kisner P."/>
            <person name="Lance K."/>
            <person name="Lara M."/>
            <person name="Lee W."/>
            <person name="Lennon N."/>
            <person name="Letendre F."/>
            <person name="LeVine R."/>
            <person name="Lipovsky A."/>
            <person name="Liu X."/>
            <person name="Liu J."/>
            <person name="Liu S."/>
            <person name="Lokyitsang T."/>
            <person name="Lokyitsang Y."/>
            <person name="Lubonja R."/>
            <person name="Lui A."/>
            <person name="MacDonald P."/>
            <person name="Magnisalis V."/>
            <person name="Maru K."/>
            <person name="Matthews C."/>
            <person name="McCusker W."/>
            <person name="McDonough S."/>
            <person name="Mehta T."/>
            <person name="Meldrim J."/>
            <person name="Meneus L."/>
            <person name="Mihai O."/>
            <person name="Mihalev A."/>
            <person name="Mihova T."/>
            <person name="Mittelman R."/>
            <person name="Mlenga V."/>
            <person name="Montmayeur A."/>
            <person name="Mulrain L."/>
            <person name="Navidi A."/>
            <person name="Naylor J."/>
            <person name="Negash T."/>
            <person name="Nguyen T."/>
            <person name="Nguyen N."/>
            <person name="Nicol R."/>
            <person name="Norbu C."/>
            <person name="Norbu N."/>
            <person name="Novod N."/>
            <person name="O'Neill B."/>
            <person name="Osman S."/>
            <person name="Markiewicz E."/>
            <person name="Oyono O.L."/>
            <person name="Patti C."/>
            <person name="Phunkhang P."/>
            <person name="Pierre F."/>
            <person name="Priest M."/>
            <person name="Raghuraman S."/>
            <person name="Rege F."/>
            <person name="Reyes R."/>
            <person name="Rise C."/>
            <person name="Rogov P."/>
            <person name="Ross K."/>
            <person name="Ryan E."/>
            <person name="Settipalli S."/>
            <person name="Shea T."/>
            <person name="Sherpa N."/>
            <person name="Shi L."/>
            <person name="Shih D."/>
            <person name="Sparrow T."/>
            <person name="Spaulding J."/>
            <person name="Stalker J."/>
            <person name="Stange-Thomann N."/>
            <person name="Stavropoulos S."/>
            <person name="Stone C."/>
            <person name="Strader C."/>
            <person name="Tesfaye S."/>
            <person name="Thomson T."/>
            <person name="Thoulutsang Y."/>
            <person name="Thoulutsang D."/>
            <person name="Topham K."/>
            <person name="Topping I."/>
            <person name="Tsamla T."/>
            <person name="Vassiliev H."/>
            <person name="Vo A."/>
            <person name="Wangchuk T."/>
            <person name="Wangdi T."/>
            <person name="Weiand M."/>
            <person name="Wilkinson J."/>
            <person name="Wilson A."/>
            <person name="Yadav S."/>
            <person name="Young G."/>
            <person name="Yu Q."/>
            <person name="Zembek L."/>
            <person name="Zhong D."/>
            <person name="Zimmer A."/>
            <person name="Zwirko Z."/>
            <person name="Jaffe D.B."/>
            <person name="Alvarez P."/>
            <person name="Brockman W."/>
            <person name="Butler J."/>
            <person name="Chin C."/>
            <person name="Gnerre S."/>
            <person name="Grabherr M."/>
            <person name="Kleber M."/>
            <person name="Mauceli E."/>
            <person name="MacCallum I."/>
        </authorList>
    </citation>
    <scope>NUCLEOTIDE SEQUENCE [LARGE SCALE GENOMIC DNA]</scope>
    <source>
        <strain evidence="13">Tucson 15287-2541.00</strain>
    </source>
</reference>
<dbReference type="OMA" id="AYWCEYH"/>
<evidence type="ECO:0000259" key="10">
    <source>
        <dbReference type="Pfam" id="PF04652"/>
    </source>
</evidence>
<keyword evidence="5" id="KW-0963">Cytoplasm</keyword>
<sequence>MEFPNCPASLKSIQHFLKLAQEHDTRDVVIAYWARLYALQVGLKASTQTAEETQLLLAIMDWLEQMKKQHADNEALTNDVAAQAHIENYALKLFLYADKQDREENFGKNVVKAYYSSGVLYDILLTFGELSEEALHNRKYAKYKAAYIHNCLKNGETPIPGPFPDDESAELDNQPGGSNDDNGGSSNSTPPDVSSPGAAAADDEPKPEDDEPVEPASPAPTSPSVTAPTAEEVLKNPNKLPSPPVEEEKPGGFEPYEPTAQPNPAIYQPIVPVAGVQITPDQMIIAQKYCKYAGSALNYDDVKTAIENLQKALKLLSTGSE</sequence>
<evidence type="ECO:0000313" key="12">
    <source>
        <dbReference type="EMBL" id="EDV95900.1"/>
    </source>
</evidence>
<dbReference type="AlphaFoldDB" id="B4J1X5"/>
<feature type="region of interest" description="Disordered" evidence="9">
    <location>
        <begin position="158"/>
        <end position="263"/>
    </location>
</feature>
<dbReference type="Proteomes" id="UP000001070">
    <property type="component" value="Unassembled WGS sequence"/>
</dbReference>
<dbReference type="eggNOG" id="KOG0917">
    <property type="taxonomic scope" value="Eukaryota"/>
</dbReference>
<evidence type="ECO:0000313" key="13">
    <source>
        <dbReference type="Proteomes" id="UP000001070"/>
    </source>
</evidence>
<dbReference type="GO" id="GO:0032511">
    <property type="term" value="P:late endosome to vacuole transport via multivesicular body sorting pathway"/>
    <property type="evidence" value="ECO:0007669"/>
    <property type="project" value="InterPro"/>
</dbReference>
<feature type="domain" description="Vta1/callose synthase N-terminal" evidence="10">
    <location>
        <begin position="12"/>
        <end position="154"/>
    </location>
</feature>
<accession>B4J1X5</accession>
<evidence type="ECO:0000256" key="2">
    <source>
        <dbReference type="ARBA" id="ARBA00004496"/>
    </source>
</evidence>
<evidence type="ECO:0000256" key="4">
    <source>
        <dbReference type="ARBA" id="ARBA00022448"/>
    </source>
</evidence>
<keyword evidence="6" id="KW-0967">Endosome</keyword>
<keyword evidence="4" id="KW-0813">Transport</keyword>
<evidence type="ECO:0000256" key="6">
    <source>
        <dbReference type="ARBA" id="ARBA00022753"/>
    </source>
</evidence>
<dbReference type="PANTHER" id="PTHR46009">
    <property type="entry name" value="VACUOLAR PROTEIN SORTING-ASSOCIATED PROTEIN VTA1 HOMOLOG"/>
    <property type="match status" value="1"/>
</dbReference>
<dbReference type="PANTHER" id="PTHR46009:SF1">
    <property type="entry name" value="VACUOLAR PROTEIN SORTING-ASSOCIATED PROTEIN VTA1 HOMOLOG"/>
    <property type="match status" value="1"/>
</dbReference>
<evidence type="ECO:0000256" key="9">
    <source>
        <dbReference type="SAM" id="MobiDB-lite"/>
    </source>
</evidence>
<proteinExistence type="inferred from homology"/>
<feature type="compositionally biased region" description="Low complexity" evidence="9">
    <location>
        <begin position="176"/>
        <end position="188"/>
    </location>
</feature>
<evidence type="ECO:0000256" key="7">
    <source>
        <dbReference type="ARBA" id="ARBA00022927"/>
    </source>
</evidence>
<feature type="domain" description="Vta1 C-terminal" evidence="11">
    <location>
        <begin position="280"/>
        <end position="316"/>
    </location>
</feature>
<keyword evidence="13" id="KW-1185">Reference proteome</keyword>
<comment type="similarity">
    <text evidence="3">Belongs to the VTA1 family.</text>
</comment>
<dbReference type="FunFam" id="1.20.5.420:FF:000001">
    <property type="entry name" value="Vacuolar protein sorting-associated protein VTA1 homolog"/>
    <property type="match status" value="1"/>
</dbReference>